<sequence length="387" mass="43158">MKILVVVTAFMVAFVLGRMLLPYVLLVSYRKRLFDPIDIRKTHTQLVSRLGGVTFVPIQCVLMVMTLILCYKNGLVDFNLEVFEIYPMIMGLVCGLVVLFIVGISDDLIGVSPRTKLYMQILVAGFLPLSGVWINDFYGVFFITQIPFWVGIPLTVFVTVLIINAINLIDGIDGLCSGLVLVGCLVLGTLFMIDNAWLHALFAFITAGLLLPFFHYNVFGISRKRRKIFMGDAGSLTLGLSMSFLAVSYAMNNEHIKPFSEGAVVVAFTVLFVPVMDVARVMMVRIRLGTPLFKPDRSHIHHKLLDTGMSHQKAMITIISLAGFFCIFNAVAVQLISNNIVLAADLVLWGIFHTIVDKAIKRKESPQVESSYKKNNETNRVATDRLK</sequence>
<dbReference type="RefSeq" id="WP_380868137.1">
    <property type="nucleotide sequence ID" value="NZ_JBHUMA010000004.1"/>
</dbReference>
<evidence type="ECO:0000256" key="4">
    <source>
        <dbReference type="ARBA" id="ARBA00022692"/>
    </source>
</evidence>
<dbReference type="EMBL" id="JBHUMA010000004">
    <property type="protein sequence ID" value="MFD2598330.1"/>
    <property type="molecule type" value="Genomic_DNA"/>
</dbReference>
<name>A0ABW5NHE7_9SPHI</name>
<feature type="transmembrane region" description="Helical" evidence="8">
    <location>
        <begin position="6"/>
        <end position="29"/>
    </location>
</feature>
<feature type="transmembrane region" description="Helical" evidence="8">
    <location>
        <begin position="199"/>
        <end position="216"/>
    </location>
</feature>
<organism evidence="9 10">
    <name type="scientific">Sphingobacterium corticis</name>
    <dbReference type="NCBI Taxonomy" id="1812823"/>
    <lineage>
        <taxon>Bacteria</taxon>
        <taxon>Pseudomonadati</taxon>
        <taxon>Bacteroidota</taxon>
        <taxon>Sphingobacteriia</taxon>
        <taxon>Sphingobacteriales</taxon>
        <taxon>Sphingobacteriaceae</taxon>
        <taxon>Sphingobacterium</taxon>
    </lineage>
</organism>
<dbReference type="GO" id="GO:0016740">
    <property type="term" value="F:transferase activity"/>
    <property type="evidence" value="ECO:0007669"/>
    <property type="project" value="UniProtKB-KW"/>
</dbReference>
<accession>A0ABW5NHE7</accession>
<keyword evidence="2" id="KW-1003">Cell membrane</keyword>
<feature type="region of interest" description="Disordered" evidence="7">
    <location>
        <begin position="366"/>
        <end position="387"/>
    </location>
</feature>
<feature type="transmembrane region" description="Helical" evidence="8">
    <location>
        <begin position="314"/>
        <end position="333"/>
    </location>
</feature>
<dbReference type="EC" id="2.7.8.-" evidence="9"/>
<dbReference type="PANTHER" id="PTHR22926">
    <property type="entry name" value="PHOSPHO-N-ACETYLMURAMOYL-PENTAPEPTIDE-TRANSFERASE"/>
    <property type="match status" value="1"/>
</dbReference>
<comment type="subcellular location">
    <subcellularLocation>
        <location evidence="1">Cell membrane</location>
        <topology evidence="1">Multi-pass membrane protein</topology>
    </subcellularLocation>
</comment>
<reference evidence="10" key="1">
    <citation type="journal article" date="2019" name="Int. J. Syst. Evol. Microbiol.">
        <title>The Global Catalogue of Microorganisms (GCM) 10K type strain sequencing project: providing services to taxonomists for standard genome sequencing and annotation.</title>
        <authorList>
            <consortium name="The Broad Institute Genomics Platform"/>
            <consortium name="The Broad Institute Genome Sequencing Center for Infectious Disease"/>
            <person name="Wu L."/>
            <person name="Ma J."/>
        </authorList>
    </citation>
    <scope>NUCLEOTIDE SEQUENCE [LARGE SCALE GENOMIC DNA]</scope>
    <source>
        <strain evidence="10">KCTC 42248</strain>
    </source>
</reference>
<dbReference type="Proteomes" id="UP001597393">
    <property type="component" value="Unassembled WGS sequence"/>
</dbReference>
<feature type="transmembrane region" description="Helical" evidence="8">
    <location>
        <begin position="140"/>
        <end position="163"/>
    </location>
</feature>
<dbReference type="PROSITE" id="PS01348">
    <property type="entry name" value="MRAY_2"/>
    <property type="match status" value="1"/>
</dbReference>
<dbReference type="Pfam" id="PF00953">
    <property type="entry name" value="Glycos_transf_4"/>
    <property type="match status" value="1"/>
</dbReference>
<keyword evidence="10" id="KW-1185">Reference proteome</keyword>
<feature type="transmembrane region" description="Helical" evidence="8">
    <location>
        <begin position="228"/>
        <end position="251"/>
    </location>
</feature>
<feature type="transmembrane region" description="Helical" evidence="8">
    <location>
        <begin position="85"/>
        <end position="105"/>
    </location>
</feature>
<dbReference type="InterPro" id="IPR000715">
    <property type="entry name" value="Glycosyl_transferase_4"/>
</dbReference>
<keyword evidence="6 8" id="KW-0472">Membrane</keyword>
<feature type="transmembrane region" description="Helical" evidence="8">
    <location>
        <begin position="117"/>
        <end position="134"/>
    </location>
</feature>
<dbReference type="InterPro" id="IPR018480">
    <property type="entry name" value="PNAcMuramoyl-5peptid_Trfase_CS"/>
</dbReference>
<evidence type="ECO:0000313" key="10">
    <source>
        <dbReference type="Proteomes" id="UP001597393"/>
    </source>
</evidence>
<gene>
    <name evidence="9" type="ORF">ACFSQ3_05140</name>
</gene>
<dbReference type="CDD" id="cd06853">
    <property type="entry name" value="GT_WecA_like"/>
    <property type="match status" value="1"/>
</dbReference>
<evidence type="ECO:0000256" key="1">
    <source>
        <dbReference type="ARBA" id="ARBA00004651"/>
    </source>
</evidence>
<dbReference type="PANTHER" id="PTHR22926:SF3">
    <property type="entry name" value="UNDECAPRENYL-PHOSPHATE ALPHA-N-ACETYLGLUCOSAMINYL 1-PHOSPHATE TRANSFERASE"/>
    <property type="match status" value="1"/>
</dbReference>
<evidence type="ECO:0000256" key="6">
    <source>
        <dbReference type="ARBA" id="ARBA00023136"/>
    </source>
</evidence>
<feature type="transmembrane region" description="Helical" evidence="8">
    <location>
        <begin position="175"/>
        <end position="193"/>
    </location>
</feature>
<feature type="transmembrane region" description="Helical" evidence="8">
    <location>
        <begin position="50"/>
        <end position="69"/>
    </location>
</feature>
<evidence type="ECO:0000256" key="3">
    <source>
        <dbReference type="ARBA" id="ARBA00022679"/>
    </source>
</evidence>
<keyword evidence="5 8" id="KW-1133">Transmembrane helix</keyword>
<feature type="transmembrane region" description="Helical" evidence="8">
    <location>
        <begin position="263"/>
        <end position="283"/>
    </location>
</feature>
<evidence type="ECO:0000256" key="5">
    <source>
        <dbReference type="ARBA" id="ARBA00022989"/>
    </source>
</evidence>
<evidence type="ECO:0000256" key="2">
    <source>
        <dbReference type="ARBA" id="ARBA00022475"/>
    </source>
</evidence>
<evidence type="ECO:0000256" key="8">
    <source>
        <dbReference type="SAM" id="Phobius"/>
    </source>
</evidence>
<keyword evidence="4 8" id="KW-0812">Transmembrane</keyword>
<proteinExistence type="predicted"/>
<protein>
    <submittedName>
        <fullName evidence="9">MraY family glycosyltransferase</fullName>
        <ecNumber evidence="9">2.7.8.-</ecNumber>
    </submittedName>
</protein>
<evidence type="ECO:0000256" key="7">
    <source>
        <dbReference type="SAM" id="MobiDB-lite"/>
    </source>
</evidence>
<comment type="caution">
    <text evidence="9">The sequence shown here is derived from an EMBL/GenBank/DDBJ whole genome shotgun (WGS) entry which is preliminary data.</text>
</comment>
<evidence type="ECO:0000313" key="9">
    <source>
        <dbReference type="EMBL" id="MFD2598330.1"/>
    </source>
</evidence>
<keyword evidence="3 9" id="KW-0808">Transferase</keyword>